<comment type="caution">
    <text evidence="1">The sequence shown here is derived from an EMBL/GenBank/DDBJ whole genome shotgun (WGS) entry which is preliminary data.</text>
</comment>
<dbReference type="Proteomes" id="UP000824109">
    <property type="component" value="Unassembled WGS sequence"/>
</dbReference>
<dbReference type="EMBL" id="DVNB01000002">
    <property type="protein sequence ID" value="HIU56203.1"/>
    <property type="molecule type" value="Genomic_DNA"/>
</dbReference>
<reference evidence="1" key="2">
    <citation type="journal article" date="2021" name="PeerJ">
        <title>Extensive microbial diversity within the chicken gut microbiome revealed by metagenomics and culture.</title>
        <authorList>
            <person name="Gilroy R."/>
            <person name="Ravi A."/>
            <person name="Getino M."/>
            <person name="Pursley I."/>
            <person name="Horton D.L."/>
            <person name="Alikhan N.F."/>
            <person name="Baker D."/>
            <person name="Gharbi K."/>
            <person name="Hall N."/>
            <person name="Watson M."/>
            <person name="Adriaenssens E.M."/>
            <person name="Foster-Nyarko E."/>
            <person name="Jarju S."/>
            <person name="Secka A."/>
            <person name="Antonio M."/>
            <person name="Oren A."/>
            <person name="Chaudhuri R.R."/>
            <person name="La Ragione R."/>
            <person name="Hildebrand F."/>
            <person name="Pallen M.J."/>
        </authorList>
    </citation>
    <scope>NUCLEOTIDE SEQUENCE</scope>
    <source>
        <strain evidence="1">USAMLcec3-3695</strain>
    </source>
</reference>
<evidence type="ECO:0008006" key="3">
    <source>
        <dbReference type="Google" id="ProtNLM"/>
    </source>
</evidence>
<sequence length="371" mass="40813">MPTTITGPSGQSAVMSGGSAIVSFSAPSNKHVVTESAARADGLVGINGVNIWGDIKEFVTDMEYTDVADGETDSFEITMKDEAEHWTTDWLIDKNTVLNAKIHLQNWLAPGDEQWIDCGTFLCDSIKISGFPNEVTIKSLTLPAYGSENTQKWENITISAIAEEICSRLGCGLEYYAADIQLESRQQSRQTDVEFLYSVCREYGLGMKVYRNNIVIYNREERDAADPVGTINVRTLRSASSSVYTIEDNQEGTYTGVECTYKPEGSDDESTYTYGSQERVIKLSTSAKSAAEAELKAKAALYNTNIEAVVLRFNNILGGTEPIYSGNNYYFTGLGGYSGKYAVDKVTHMLTSKKSYLMSVEAHAVTLEKDI</sequence>
<name>A0A9D1M979_9FIRM</name>
<accession>A0A9D1M979</accession>
<proteinExistence type="predicted"/>
<gene>
    <name evidence="1" type="ORF">IAA61_00150</name>
</gene>
<organism evidence="1 2">
    <name type="scientific">Candidatus Ornithomonoglobus merdipullorum</name>
    <dbReference type="NCBI Taxonomy" id="2840895"/>
    <lineage>
        <taxon>Bacteria</taxon>
        <taxon>Bacillati</taxon>
        <taxon>Bacillota</taxon>
        <taxon>Clostridia</taxon>
        <taxon>Candidatus Ornithomonoglobus</taxon>
    </lineage>
</organism>
<protein>
    <recommendedName>
        <fullName evidence="3">Phage protein D</fullName>
    </recommendedName>
</protein>
<dbReference type="SUPFAM" id="SSF69279">
    <property type="entry name" value="Phage tail proteins"/>
    <property type="match status" value="1"/>
</dbReference>
<evidence type="ECO:0000313" key="2">
    <source>
        <dbReference type="Proteomes" id="UP000824109"/>
    </source>
</evidence>
<reference evidence="1" key="1">
    <citation type="submission" date="2020-10" db="EMBL/GenBank/DDBJ databases">
        <authorList>
            <person name="Gilroy R."/>
        </authorList>
    </citation>
    <scope>NUCLEOTIDE SEQUENCE</scope>
    <source>
        <strain evidence="1">USAMLcec3-3695</strain>
    </source>
</reference>
<dbReference type="AlphaFoldDB" id="A0A9D1M979"/>
<evidence type="ECO:0000313" key="1">
    <source>
        <dbReference type="EMBL" id="HIU56203.1"/>
    </source>
</evidence>